<feature type="compositionally biased region" description="Basic and acidic residues" evidence="2">
    <location>
        <begin position="21"/>
        <end position="32"/>
    </location>
</feature>
<feature type="region of interest" description="Disordered" evidence="2">
    <location>
        <begin position="1"/>
        <end position="51"/>
    </location>
</feature>
<feature type="compositionally biased region" description="Basic and acidic residues" evidence="2">
    <location>
        <begin position="40"/>
        <end position="51"/>
    </location>
</feature>
<dbReference type="SMART" id="SM00595">
    <property type="entry name" value="MADF"/>
    <property type="match status" value="1"/>
</dbReference>
<reference evidence="5" key="1">
    <citation type="thesis" date="2020" institute="ProQuest LLC" country="789 East Eisenhower Parkway, Ann Arbor, MI, USA">
        <title>Comparative Genomics and Chromosome Evolution.</title>
        <authorList>
            <person name="Mudd A.B."/>
        </authorList>
    </citation>
    <scope>NUCLEOTIDE SEQUENCE</scope>
    <source>
        <strain evidence="5">237g6f4</strain>
        <tissue evidence="5">Blood</tissue>
    </source>
</reference>
<dbReference type="SMART" id="SM00678">
    <property type="entry name" value="WWE"/>
    <property type="match status" value="2"/>
</dbReference>
<dbReference type="PANTHER" id="PTHR12243">
    <property type="entry name" value="MADF DOMAIN TRANSCRIPTION FACTOR"/>
    <property type="match status" value="1"/>
</dbReference>
<dbReference type="Pfam" id="PF02825">
    <property type="entry name" value="WWE"/>
    <property type="match status" value="2"/>
</dbReference>
<evidence type="ECO:0000256" key="1">
    <source>
        <dbReference type="ARBA" id="ARBA00004906"/>
    </source>
</evidence>
<evidence type="ECO:0000259" key="3">
    <source>
        <dbReference type="PROSITE" id="PS50918"/>
    </source>
</evidence>
<comment type="caution">
    <text evidence="5">The sequence shown here is derived from an EMBL/GenBank/DDBJ whole genome shotgun (WGS) entry which is preliminary data.</text>
</comment>
<dbReference type="Pfam" id="PF10545">
    <property type="entry name" value="MADF_DNA_bdg"/>
    <property type="match status" value="1"/>
</dbReference>
<dbReference type="Gene3D" id="3.30.720.50">
    <property type="match status" value="2"/>
</dbReference>
<proteinExistence type="predicted"/>
<dbReference type="InterPro" id="IPR036930">
    <property type="entry name" value="WGR_dom_sf"/>
</dbReference>
<dbReference type="PROSITE" id="PS50918">
    <property type="entry name" value="WWE"/>
    <property type="match status" value="1"/>
</dbReference>
<feature type="region of interest" description="Disordered" evidence="2">
    <location>
        <begin position="202"/>
        <end position="236"/>
    </location>
</feature>
<evidence type="ECO:0000313" key="5">
    <source>
        <dbReference type="EMBL" id="KAG8596525.1"/>
    </source>
</evidence>
<organism evidence="5 6">
    <name type="scientific">Engystomops pustulosus</name>
    <name type="common">Tungara frog</name>
    <name type="synonym">Physalaemus pustulosus</name>
    <dbReference type="NCBI Taxonomy" id="76066"/>
    <lineage>
        <taxon>Eukaryota</taxon>
        <taxon>Metazoa</taxon>
        <taxon>Chordata</taxon>
        <taxon>Craniata</taxon>
        <taxon>Vertebrata</taxon>
        <taxon>Euteleostomi</taxon>
        <taxon>Amphibia</taxon>
        <taxon>Batrachia</taxon>
        <taxon>Anura</taxon>
        <taxon>Neobatrachia</taxon>
        <taxon>Hyloidea</taxon>
        <taxon>Leptodactylidae</taxon>
        <taxon>Leiuperinae</taxon>
        <taxon>Engystomops</taxon>
    </lineage>
</organism>
<dbReference type="InterPro" id="IPR039353">
    <property type="entry name" value="TF_Adf1"/>
</dbReference>
<evidence type="ECO:0000313" key="6">
    <source>
        <dbReference type="Proteomes" id="UP000824782"/>
    </source>
</evidence>
<dbReference type="InterPro" id="IPR006578">
    <property type="entry name" value="MADF-dom"/>
</dbReference>
<comment type="pathway">
    <text evidence="1">Protein modification; protein ubiquitination.</text>
</comment>
<dbReference type="SUPFAM" id="SSF117839">
    <property type="entry name" value="WWE domain"/>
    <property type="match status" value="2"/>
</dbReference>
<dbReference type="InterPro" id="IPR004170">
    <property type="entry name" value="WWE_dom"/>
</dbReference>
<protein>
    <submittedName>
        <fullName evidence="5">Uncharacterized protein</fullName>
    </submittedName>
</protein>
<dbReference type="SUPFAM" id="SSF142921">
    <property type="entry name" value="WGR domain-like"/>
    <property type="match status" value="1"/>
</dbReference>
<dbReference type="PANTHER" id="PTHR12243:SF67">
    <property type="entry name" value="COREPRESSOR OF PANGOLIN, ISOFORM A-RELATED"/>
    <property type="match status" value="1"/>
</dbReference>
<feature type="domain" description="WWE" evidence="3">
    <location>
        <begin position="114"/>
        <end position="190"/>
    </location>
</feature>
<dbReference type="PROSITE" id="PS51029">
    <property type="entry name" value="MADF"/>
    <property type="match status" value="1"/>
</dbReference>
<feature type="domain" description="MADF" evidence="4">
    <location>
        <begin position="312"/>
        <end position="419"/>
    </location>
</feature>
<keyword evidence="6" id="KW-1185">Reference proteome</keyword>
<evidence type="ECO:0000256" key="2">
    <source>
        <dbReference type="SAM" id="MobiDB-lite"/>
    </source>
</evidence>
<evidence type="ECO:0000259" key="4">
    <source>
        <dbReference type="PROSITE" id="PS51029"/>
    </source>
</evidence>
<dbReference type="EMBL" id="WNYA01000001">
    <property type="protein sequence ID" value="KAG8596525.1"/>
    <property type="molecule type" value="Genomic_DNA"/>
</dbReference>
<sequence>MSGRRGSGRERNPRGSQKRKAAVDIEIVVKTEDESETLADSDKEPESAEMETRWEWLSDGDLWMVYADDLNIQINQAFSTGRQSVAISPEIGISLVVDLRNMVQKNKKSGYQRPIRLAVKEQDQFFVWQWLSDDDSWISYDAKTSIFLETALHTDSKIVSLSLGGKTYIIDLGAMVQKNTMTQYERQIQRCLSVALDASMDDENDSLSNGPSSAKRFCGSRSVDSGDSESEESKEHIRTILLKGKAPVDPECSSKLGKAHVYSEGEDVYDVMLNQEALRQHFMTDCFREQDWELQKANLKLSHQRMSINVKHLIQQVETHPELWDASSDGYSDRQAREDAWTNIFRHLYPTWDAFTTKDQGIIVSLCLFSEKDIKNRWRSVRDRFRKEMSMEEKSGTSPSKRKPYQYMQLLMFLRQARQPPQTSSGLDKEMGMPLAKESEPLEGSSVPIVVETEQVNTDFAVAGQSTEPVPPPRVPPSKSGGKCIIRSRAKITQELDDEILALLRRTWAEDDADAFSRTLADRIRWLPEPSRSRFMAYVLSSVEYFLPPFYPPEVDTLVANLRMACTPQSGSSQFQSPQSQ</sequence>
<dbReference type="InterPro" id="IPR037197">
    <property type="entry name" value="WWE_dom_sf"/>
</dbReference>
<gene>
    <name evidence="5" type="ORF">GDO81_001957</name>
</gene>
<dbReference type="Proteomes" id="UP000824782">
    <property type="component" value="Unassembled WGS sequence"/>
</dbReference>
<dbReference type="AlphaFoldDB" id="A0AAV7DG93"/>
<dbReference type="InterPro" id="IPR018123">
    <property type="entry name" value="WWE-dom_subgr"/>
</dbReference>
<dbReference type="GO" id="GO:0008270">
    <property type="term" value="F:zinc ion binding"/>
    <property type="evidence" value="ECO:0007669"/>
    <property type="project" value="InterPro"/>
</dbReference>
<name>A0AAV7DG93_ENGPU</name>
<accession>A0AAV7DG93</accession>